<dbReference type="Proteomes" id="UP001314263">
    <property type="component" value="Unassembled WGS sequence"/>
</dbReference>
<protein>
    <submittedName>
        <fullName evidence="2">Uncharacterized protein</fullName>
    </submittedName>
</protein>
<comment type="caution">
    <text evidence="2">The sequence shown here is derived from an EMBL/GenBank/DDBJ whole genome shotgun (WGS) entry which is preliminary data.</text>
</comment>
<feature type="compositionally biased region" description="Low complexity" evidence="1">
    <location>
        <begin position="99"/>
        <end position="112"/>
    </location>
</feature>
<reference evidence="2 3" key="1">
    <citation type="submission" date="2023-10" db="EMBL/GenBank/DDBJ databases">
        <authorList>
            <person name="Maclean D."/>
            <person name="Macfadyen A."/>
        </authorList>
    </citation>
    <scope>NUCLEOTIDE SEQUENCE [LARGE SCALE GENOMIC DNA]</scope>
</reference>
<feature type="region of interest" description="Disordered" evidence="1">
    <location>
        <begin position="93"/>
        <end position="142"/>
    </location>
</feature>
<keyword evidence="3" id="KW-1185">Reference proteome</keyword>
<evidence type="ECO:0000256" key="1">
    <source>
        <dbReference type="SAM" id="MobiDB-lite"/>
    </source>
</evidence>
<dbReference type="EMBL" id="CAUYUE010000004">
    <property type="protein sequence ID" value="CAK0764955.1"/>
    <property type="molecule type" value="Genomic_DNA"/>
</dbReference>
<dbReference type="AlphaFoldDB" id="A0AAV1I1M9"/>
<sequence>MPLFYWFPNLAPGTGLFHSAPKRGRRRSRPVVEDQFAMSDRTNYSYDQGADTFGLLRRPTGARVKIMRSIHIGNFQPKQNQIHDEHIRKELQSQPIANSSTRQRSSASASTQGISAAAEQRLPGPHRMHAPRQGLGNHQQSDTAQEIGEALKTVQAKIGSSLTAPQRPLLDLGTGMSYELDTNDFALLVRLKVKDWFSIRALPNQIVKVNKRWQLGNSPVALRVNYECPLDNLANPLRAPARLMVRMENVIGRSVHLTPSGIDFDEHVFQLGQGTVVRAAGSLIFPRQLPVEEGEKLVKFKAQRFGLKALW</sequence>
<accession>A0AAV1I1M9</accession>
<evidence type="ECO:0000313" key="2">
    <source>
        <dbReference type="EMBL" id="CAK0764955.1"/>
    </source>
</evidence>
<proteinExistence type="predicted"/>
<organism evidence="2 3">
    <name type="scientific">Coccomyxa viridis</name>
    <dbReference type="NCBI Taxonomy" id="1274662"/>
    <lineage>
        <taxon>Eukaryota</taxon>
        <taxon>Viridiplantae</taxon>
        <taxon>Chlorophyta</taxon>
        <taxon>core chlorophytes</taxon>
        <taxon>Trebouxiophyceae</taxon>
        <taxon>Trebouxiophyceae incertae sedis</taxon>
        <taxon>Coccomyxaceae</taxon>
        <taxon>Coccomyxa</taxon>
    </lineage>
</organism>
<evidence type="ECO:0000313" key="3">
    <source>
        <dbReference type="Proteomes" id="UP001314263"/>
    </source>
</evidence>
<gene>
    <name evidence="2" type="ORF">CVIRNUC_003210</name>
</gene>
<name>A0AAV1I1M9_9CHLO</name>